<dbReference type="EMBL" id="CP000362">
    <property type="protein sequence ID" value="ABG33159.1"/>
    <property type="molecule type" value="Genomic_DNA"/>
</dbReference>
<dbReference type="KEGG" id="rde:RD1_3686"/>
<protein>
    <submittedName>
        <fullName evidence="1">Uncharacterized protein</fullName>
    </submittedName>
</protein>
<keyword evidence="2" id="KW-1185">Reference proteome</keyword>
<proteinExistence type="predicted"/>
<evidence type="ECO:0000313" key="1">
    <source>
        <dbReference type="EMBL" id="ABG33159.1"/>
    </source>
</evidence>
<name>Q162D4_ROSDO</name>
<organism evidence="1 2">
    <name type="scientific">Roseobacter denitrificans (strain ATCC 33942 / OCh 114)</name>
    <name type="common">Erythrobacter sp. (strain OCh 114)</name>
    <name type="synonym">Roseobacter denitrificans</name>
    <dbReference type="NCBI Taxonomy" id="375451"/>
    <lineage>
        <taxon>Bacteria</taxon>
        <taxon>Pseudomonadati</taxon>
        <taxon>Pseudomonadota</taxon>
        <taxon>Alphaproteobacteria</taxon>
        <taxon>Rhodobacterales</taxon>
        <taxon>Roseobacteraceae</taxon>
        <taxon>Roseobacter</taxon>
    </lineage>
</organism>
<dbReference type="HOGENOM" id="CLU_3348099_0_0_5"/>
<gene>
    <name evidence="1" type="ordered locus">RD1_3686</name>
</gene>
<evidence type="ECO:0000313" key="2">
    <source>
        <dbReference type="Proteomes" id="UP000007029"/>
    </source>
</evidence>
<sequence>MHHVFAAPSFDQRQEAMCNAQVGAAQDGKHQMRQSGR</sequence>
<dbReference type="Proteomes" id="UP000007029">
    <property type="component" value="Chromosome"/>
</dbReference>
<dbReference type="AlphaFoldDB" id="Q162D4"/>
<reference evidence="1 2" key="1">
    <citation type="journal article" date="2007" name="J. Bacteriol.">
        <title>The complete genome sequence of Roseobacter denitrificans reveals a mixotrophic rather than photosynthetic metabolism.</title>
        <authorList>
            <person name="Swingley W.D."/>
            <person name="Sadekar S."/>
            <person name="Mastrian S.D."/>
            <person name="Matthies H.J."/>
            <person name="Hao J."/>
            <person name="Ramos H."/>
            <person name="Acharya C.R."/>
            <person name="Conrad A.L."/>
            <person name="Taylor H.L."/>
            <person name="Dejesa L.C."/>
            <person name="Shah M.K."/>
            <person name="O'huallachain M.E."/>
            <person name="Lince M.T."/>
            <person name="Blankenship R.E."/>
            <person name="Beatty J.T."/>
            <person name="Touchman J.W."/>
        </authorList>
    </citation>
    <scope>NUCLEOTIDE SEQUENCE [LARGE SCALE GENOMIC DNA]</scope>
    <source>
        <strain evidence="2">ATCC 33942 / OCh 114</strain>
    </source>
</reference>
<accession>Q162D4</accession>